<evidence type="ECO:0000313" key="2">
    <source>
        <dbReference type="Proteomes" id="UP000727506"/>
    </source>
</evidence>
<dbReference type="Gene3D" id="3.40.50.1820">
    <property type="entry name" value="alpha/beta hydrolase"/>
    <property type="match status" value="1"/>
</dbReference>
<dbReference type="InterPro" id="IPR024499">
    <property type="entry name" value="Mbeg1-like"/>
</dbReference>
<dbReference type="SUPFAM" id="SSF53474">
    <property type="entry name" value="alpha/beta-Hydrolases"/>
    <property type="match status" value="1"/>
</dbReference>
<sequence length="385" mass="42628">MRTIMDYLATEFATFDEVAFCAVDALVLSEFCMVRMEYVLPAMRDEETLGGRAAARFRALLPRRGVRFKDALLAEHYGDMFTGMIPDKVKALMLALAASPRFRDMEMSECASVFDEEENTQFAALSFAYRNEFAFVGFRGTDCSFAGWREDFDMAYMDRVPAQESSVRYLESAARRLPKRLYVGGHSKGGNLAMYAAAMCDGKTARRIAGVFSFDAPGFRPGVLGKTQRDRLARLTQRYVPRESLIGMLMDCPVPYVAVQSSASGVWQHDPFSWGVDGFDFLRCSGLAASAQFAHDVIGRWLARYDEGEARGIVDALFEAMRASGAHDFSDMLKFGPQTLGMLRDAAKNTDDATRAILMSAIGDLAEVAAHRAWYGQKEAGGGRA</sequence>
<reference evidence="1" key="1">
    <citation type="submission" date="2021-02" db="EMBL/GenBank/DDBJ databases">
        <title>Infant gut strain persistence is associated with maternal origin, phylogeny, and functional potential including surface adhesion and iron acquisition.</title>
        <authorList>
            <person name="Lou Y.C."/>
        </authorList>
    </citation>
    <scope>NUCLEOTIDE SEQUENCE</scope>
    <source>
        <strain evidence="1">L2_039_000G1_dasL2_039_000G1_concoct_11</strain>
    </source>
</reference>
<dbReference type="InterPro" id="IPR029058">
    <property type="entry name" value="AB_hydrolase_fold"/>
</dbReference>
<dbReference type="Proteomes" id="UP000727506">
    <property type="component" value="Unassembled WGS sequence"/>
</dbReference>
<dbReference type="AlphaFoldDB" id="A0A943UWF8"/>
<accession>A0A943UWF8</accession>
<name>A0A943UWF8_9ACTN</name>
<proteinExistence type="predicted"/>
<dbReference type="EMBL" id="JAGZSV010000004">
    <property type="protein sequence ID" value="MBS6939983.1"/>
    <property type="molecule type" value="Genomic_DNA"/>
</dbReference>
<gene>
    <name evidence="1" type="ORF">KH142_00570</name>
</gene>
<evidence type="ECO:0000313" key="1">
    <source>
        <dbReference type="EMBL" id="MBS6939983.1"/>
    </source>
</evidence>
<dbReference type="Pfam" id="PF11187">
    <property type="entry name" value="Mbeg1-like"/>
    <property type="match status" value="1"/>
</dbReference>
<organism evidence="1 2">
    <name type="scientific">Slackia piriformis</name>
    <dbReference type="NCBI Taxonomy" id="626934"/>
    <lineage>
        <taxon>Bacteria</taxon>
        <taxon>Bacillati</taxon>
        <taxon>Actinomycetota</taxon>
        <taxon>Coriobacteriia</taxon>
        <taxon>Eggerthellales</taxon>
        <taxon>Eggerthellaceae</taxon>
        <taxon>Slackia</taxon>
    </lineage>
</organism>
<protein>
    <submittedName>
        <fullName evidence="1">DUF2974 domain-containing protein</fullName>
    </submittedName>
</protein>
<comment type="caution">
    <text evidence="1">The sequence shown here is derived from an EMBL/GenBank/DDBJ whole genome shotgun (WGS) entry which is preliminary data.</text>
</comment>